<dbReference type="EMBL" id="JABSTU010000007">
    <property type="protein sequence ID" value="KAH8024687.1"/>
    <property type="molecule type" value="Genomic_DNA"/>
</dbReference>
<name>A0A9J6DR54_RHIMP</name>
<evidence type="ECO:0000313" key="1">
    <source>
        <dbReference type="EMBL" id="KAH8024687.1"/>
    </source>
</evidence>
<proteinExistence type="predicted"/>
<dbReference type="AlphaFoldDB" id="A0A9J6DR54"/>
<dbReference type="Proteomes" id="UP000821866">
    <property type="component" value="Unassembled WGS sequence"/>
</dbReference>
<reference evidence="1" key="1">
    <citation type="journal article" date="2020" name="Cell">
        <title>Large-Scale Comparative Analyses of Tick Genomes Elucidate Their Genetic Diversity and Vector Capacities.</title>
        <authorList>
            <consortium name="Tick Genome and Microbiome Consortium (TIGMIC)"/>
            <person name="Jia N."/>
            <person name="Wang J."/>
            <person name="Shi W."/>
            <person name="Du L."/>
            <person name="Sun Y."/>
            <person name="Zhan W."/>
            <person name="Jiang J.F."/>
            <person name="Wang Q."/>
            <person name="Zhang B."/>
            <person name="Ji P."/>
            <person name="Bell-Sakyi L."/>
            <person name="Cui X.M."/>
            <person name="Yuan T.T."/>
            <person name="Jiang B.G."/>
            <person name="Yang W.F."/>
            <person name="Lam T.T."/>
            <person name="Chang Q.C."/>
            <person name="Ding S.J."/>
            <person name="Wang X.J."/>
            <person name="Zhu J.G."/>
            <person name="Ruan X.D."/>
            <person name="Zhao L."/>
            <person name="Wei J.T."/>
            <person name="Ye R.Z."/>
            <person name="Que T.C."/>
            <person name="Du C.H."/>
            <person name="Zhou Y.H."/>
            <person name="Cheng J.X."/>
            <person name="Dai P.F."/>
            <person name="Guo W.B."/>
            <person name="Han X.H."/>
            <person name="Huang E.J."/>
            <person name="Li L.F."/>
            <person name="Wei W."/>
            <person name="Gao Y.C."/>
            <person name="Liu J.Z."/>
            <person name="Shao H.Z."/>
            <person name="Wang X."/>
            <person name="Wang C.C."/>
            <person name="Yang T.C."/>
            <person name="Huo Q.B."/>
            <person name="Li W."/>
            <person name="Chen H.Y."/>
            <person name="Chen S.E."/>
            <person name="Zhou L.G."/>
            <person name="Ni X.B."/>
            <person name="Tian J.H."/>
            <person name="Sheng Y."/>
            <person name="Liu T."/>
            <person name="Pan Y.S."/>
            <person name="Xia L.Y."/>
            <person name="Li J."/>
            <person name="Zhao F."/>
            <person name="Cao W.C."/>
        </authorList>
    </citation>
    <scope>NUCLEOTIDE SEQUENCE</scope>
    <source>
        <strain evidence="1">Rmic-2018</strain>
    </source>
</reference>
<accession>A0A9J6DR54</accession>
<evidence type="ECO:0008006" key="3">
    <source>
        <dbReference type="Google" id="ProtNLM"/>
    </source>
</evidence>
<evidence type="ECO:0000313" key="2">
    <source>
        <dbReference type="Proteomes" id="UP000821866"/>
    </source>
</evidence>
<comment type="caution">
    <text evidence="1">The sequence shown here is derived from an EMBL/GenBank/DDBJ whole genome shotgun (WGS) entry which is preliminary data.</text>
</comment>
<keyword evidence="2" id="KW-1185">Reference proteome</keyword>
<gene>
    <name evidence="1" type="ORF">HPB51_000518</name>
</gene>
<protein>
    <recommendedName>
        <fullName evidence="3">Tick transposon</fullName>
    </recommendedName>
</protein>
<sequence>MLAGRFAYDCVGRASVRVMCISHQGVLGLAQQLQQVDDIHYTIYADDITIWACQAQYPQGIRFVAVATRNGVLHHATSVPTSPAETTEEVAIALAALDSTCDTFVCDSRSAVTNYSKGLISPQALRILCQALHSKKRNMITLTWVRAHASPVQPRLPNLNEVTHSLARGLVNHTGATGD</sequence>
<organism evidence="1 2">
    <name type="scientific">Rhipicephalus microplus</name>
    <name type="common">Cattle tick</name>
    <name type="synonym">Boophilus microplus</name>
    <dbReference type="NCBI Taxonomy" id="6941"/>
    <lineage>
        <taxon>Eukaryota</taxon>
        <taxon>Metazoa</taxon>
        <taxon>Ecdysozoa</taxon>
        <taxon>Arthropoda</taxon>
        <taxon>Chelicerata</taxon>
        <taxon>Arachnida</taxon>
        <taxon>Acari</taxon>
        <taxon>Parasitiformes</taxon>
        <taxon>Ixodida</taxon>
        <taxon>Ixodoidea</taxon>
        <taxon>Ixodidae</taxon>
        <taxon>Rhipicephalinae</taxon>
        <taxon>Rhipicephalus</taxon>
        <taxon>Boophilus</taxon>
    </lineage>
</organism>
<reference evidence="1" key="2">
    <citation type="submission" date="2021-09" db="EMBL/GenBank/DDBJ databases">
        <authorList>
            <person name="Jia N."/>
            <person name="Wang J."/>
            <person name="Shi W."/>
            <person name="Du L."/>
            <person name="Sun Y."/>
            <person name="Zhan W."/>
            <person name="Jiang J."/>
            <person name="Wang Q."/>
            <person name="Zhang B."/>
            <person name="Ji P."/>
            <person name="Sakyi L.B."/>
            <person name="Cui X."/>
            <person name="Yuan T."/>
            <person name="Jiang B."/>
            <person name="Yang W."/>
            <person name="Lam T.T.-Y."/>
            <person name="Chang Q."/>
            <person name="Ding S."/>
            <person name="Wang X."/>
            <person name="Zhu J."/>
            <person name="Ruan X."/>
            <person name="Zhao L."/>
            <person name="Wei J."/>
            <person name="Que T."/>
            <person name="Du C."/>
            <person name="Cheng J."/>
            <person name="Dai P."/>
            <person name="Han X."/>
            <person name="Huang E."/>
            <person name="Gao Y."/>
            <person name="Liu J."/>
            <person name="Shao H."/>
            <person name="Ye R."/>
            <person name="Li L."/>
            <person name="Wei W."/>
            <person name="Wang X."/>
            <person name="Wang C."/>
            <person name="Huo Q."/>
            <person name="Li W."/>
            <person name="Guo W."/>
            <person name="Chen H."/>
            <person name="Chen S."/>
            <person name="Zhou L."/>
            <person name="Zhou L."/>
            <person name="Ni X."/>
            <person name="Tian J."/>
            <person name="Zhou Y."/>
            <person name="Sheng Y."/>
            <person name="Liu T."/>
            <person name="Pan Y."/>
            <person name="Xia L."/>
            <person name="Li J."/>
            <person name="Zhao F."/>
            <person name="Cao W."/>
        </authorList>
    </citation>
    <scope>NUCLEOTIDE SEQUENCE</scope>
    <source>
        <strain evidence="1">Rmic-2018</strain>
        <tissue evidence="1">Larvae</tissue>
    </source>
</reference>